<dbReference type="SMART" id="SM00360">
    <property type="entry name" value="RRM"/>
    <property type="match status" value="2"/>
</dbReference>
<organism evidence="6 7">
    <name type="scientific">Ostreococcus tauri</name>
    <name type="common">Marine green alga</name>
    <dbReference type="NCBI Taxonomy" id="70448"/>
    <lineage>
        <taxon>Eukaryota</taxon>
        <taxon>Viridiplantae</taxon>
        <taxon>Chlorophyta</taxon>
        <taxon>Mamiellophyceae</taxon>
        <taxon>Mamiellales</taxon>
        <taxon>Bathycoccaceae</taxon>
        <taxon>Ostreococcus</taxon>
    </lineage>
</organism>
<accession>A0A090M6I6</accession>
<dbReference type="KEGG" id="ota:OT_ostta04g04930"/>
<reference evidence="6 7" key="2">
    <citation type="journal article" date="2014" name="BMC Genomics">
        <title>An improved genome of the model marine alga Ostreococcus tauri unfolds by assessing Illumina de novo assemblies.</title>
        <authorList>
            <person name="Blanc-Mathieu R."/>
            <person name="Verhelst B."/>
            <person name="Derelle E."/>
            <person name="Rombauts S."/>
            <person name="Bouget F.Y."/>
            <person name="Carre I."/>
            <person name="Chateau A."/>
            <person name="Eyre-Walker A."/>
            <person name="Grimsley N."/>
            <person name="Moreau H."/>
            <person name="Piegu B."/>
            <person name="Rivals E."/>
            <person name="Schackwitz W."/>
            <person name="Van de Peer Y."/>
            <person name="Piganeau G."/>
        </authorList>
    </citation>
    <scope>NUCLEOTIDE SEQUENCE [LARGE SCALE GENOMIC DNA]</scope>
    <source>
        <strain evidence="7">OTTH 0595 / CCAP 157/2 / RCC745</strain>
    </source>
</reference>
<dbReference type="STRING" id="70448.A0A090M6I6"/>
<reference evidence="7" key="1">
    <citation type="journal article" date="2006" name="Proc. Natl. Acad. Sci. U.S.A.">
        <title>Genome analysis of the smallest free-living eukaryote Ostreococcus tauri unveils many unique features.</title>
        <authorList>
            <person name="Derelle E."/>
            <person name="Ferraz C."/>
            <person name="Rombauts S."/>
            <person name="Rouze P."/>
            <person name="Worden A.Z."/>
            <person name="Robbens S."/>
            <person name="Partensky F."/>
            <person name="Degroeve S."/>
            <person name="Echeynie S."/>
            <person name="Cooke R."/>
            <person name="Saeys Y."/>
            <person name="Wuyts J."/>
            <person name="Jabbari K."/>
            <person name="Bowler C."/>
            <person name="Panaud O."/>
            <person name="Piegu B."/>
            <person name="Ball S.G."/>
            <person name="Ral J.-P."/>
            <person name="Bouget F.-Y."/>
            <person name="Piganeau G."/>
            <person name="De Baets B."/>
            <person name="Picard A."/>
            <person name="Delseny M."/>
            <person name="Demaille J."/>
            <person name="Van de Peer Y."/>
            <person name="Moreau H."/>
        </authorList>
    </citation>
    <scope>NUCLEOTIDE SEQUENCE [LARGE SCALE GENOMIC DNA]</scope>
    <source>
        <strain evidence="7">OTTH 0595 / CCAP 157/2 / RCC745</strain>
    </source>
</reference>
<dbReference type="RefSeq" id="XP_022838862.1">
    <property type="nucleotide sequence ID" value="XM_022984611.1"/>
</dbReference>
<dbReference type="GeneID" id="9833234"/>
<dbReference type="Gene3D" id="3.30.70.330">
    <property type="match status" value="2"/>
</dbReference>
<feature type="compositionally biased region" description="Low complexity" evidence="4">
    <location>
        <begin position="57"/>
        <end position="69"/>
    </location>
</feature>
<comment type="caution">
    <text evidence="6">The sequence shown here is derived from an EMBL/GenBank/DDBJ whole genome shotgun (WGS) entry which is preliminary data.</text>
</comment>
<evidence type="ECO:0000256" key="1">
    <source>
        <dbReference type="ARBA" id="ARBA00022737"/>
    </source>
</evidence>
<protein>
    <submittedName>
        <fullName evidence="6">Nucleotide-binding, alpha-beta plait</fullName>
    </submittedName>
</protein>
<feature type="domain" description="RRM" evidence="5">
    <location>
        <begin position="194"/>
        <end position="273"/>
    </location>
</feature>
<evidence type="ECO:0000313" key="7">
    <source>
        <dbReference type="Proteomes" id="UP000009170"/>
    </source>
</evidence>
<evidence type="ECO:0000313" key="6">
    <source>
        <dbReference type="EMBL" id="CEF97744.1"/>
    </source>
</evidence>
<keyword evidence="1" id="KW-0677">Repeat</keyword>
<dbReference type="OrthoDB" id="439808at2759"/>
<dbReference type="InterPro" id="IPR000504">
    <property type="entry name" value="RRM_dom"/>
</dbReference>
<dbReference type="Proteomes" id="UP000009170">
    <property type="component" value="Unassembled WGS sequence"/>
</dbReference>
<feature type="domain" description="RRM" evidence="5">
    <location>
        <begin position="81"/>
        <end position="158"/>
    </location>
</feature>
<dbReference type="InParanoid" id="A0A090M6I6"/>
<feature type="compositionally biased region" description="Basic residues" evidence="4">
    <location>
        <begin position="8"/>
        <end position="23"/>
    </location>
</feature>
<dbReference type="SUPFAM" id="SSF54928">
    <property type="entry name" value="RNA-binding domain, RBD"/>
    <property type="match status" value="2"/>
</dbReference>
<dbReference type="AlphaFoldDB" id="A0A090M6I6"/>
<gene>
    <name evidence="6" type="ORF">OT_ostta04g04930</name>
</gene>
<feature type="compositionally biased region" description="Basic and acidic residues" evidence="4">
    <location>
        <begin position="24"/>
        <end position="37"/>
    </location>
</feature>
<dbReference type="InterPro" id="IPR012677">
    <property type="entry name" value="Nucleotide-bd_a/b_plait_sf"/>
</dbReference>
<dbReference type="PROSITE" id="PS50102">
    <property type="entry name" value="RRM"/>
    <property type="match status" value="2"/>
</dbReference>
<name>A0A090M6I6_OSTTA</name>
<dbReference type="Pfam" id="PF00076">
    <property type="entry name" value="RRM_1"/>
    <property type="match status" value="2"/>
</dbReference>
<dbReference type="InterPro" id="IPR035979">
    <property type="entry name" value="RBD_domain_sf"/>
</dbReference>
<evidence type="ECO:0000256" key="2">
    <source>
        <dbReference type="ARBA" id="ARBA00022884"/>
    </source>
</evidence>
<proteinExistence type="predicted"/>
<evidence type="ECO:0000256" key="3">
    <source>
        <dbReference type="PROSITE-ProRule" id="PRU00176"/>
    </source>
</evidence>
<dbReference type="PANTHER" id="PTHR23236">
    <property type="entry name" value="EUKARYOTIC TRANSLATION INITIATION FACTOR 4B/4H"/>
    <property type="match status" value="1"/>
</dbReference>
<keyword evidence="2 3" id="KW-0694">RNA-binding</keyword>
<sequence>MGSDEGKKAKKAKKEKKEKKEKREKRDRVSEEDAEGKKRAKKRMREETSGGGDAGEENAPTTTTTETGEPPAPGTFPTSKTKVYCGNLSWNVDEQTLIEAFKDCGEVESVTWFEEKATGKFLGAGVVEFKTPEGAAKAVAACGRKVLGRETPTRFWEQRGNTAEERAAAKAAAREAGGGQGDVKKMGPKPDGCYTLFMGNLNFQIDDDKIWKFFMDNAEVEPTTVRWLTNKETGEFRGVGFADFADDESLDAAAKCNGLPCMGRPIRLDWQAPSNRG</sequence>
<keyword evidence="7" id="KW-1185">Reference proteome</keyword>
<dbReference type="PANTHER" id="PTHR23236:SF119">
    <property type="entry name" value="NUCLEAR RNA-BINDING PROTEIN SART-3"/>
    <property type="match status" value="1"/>
</dbReference>
<dbReference type="GO" id="GO:0003723">
    <property type="term" value="F:RNA binding"/>
    <property type="evidence" value="ECO:0007669"/>
    <property type="project" value="UniProtKB-UniRule"/>
</dbReference>
<feature type="region of interest" description="Disordered" evidence="4">
    <location>
        <begin position="1"/>
        <end position="78"/>
    </location>
</feature>
<evidence type="ECO:0000256" key="4">
    <source>
        <dbReference type="SAM" id="MobiDB-lite"/>
    </source>
</evidence>
<evidence type="ECO:0000259" key="5">
    <source>
        <dbReference type="PROSITE" id="PS50102"/>
    </source>
</evidence>
<dbReference type="EMBL" id="CAID01000004">
    <property type="protein sequence ID" value="CEF97744.1"/>
    <property type="molecule type" value="Genomic_DNA"/>
</dbReference>